<dbReference type="RefSeq" id="WP_083623168.1">
    <property type="nucleotide sequence ID" value="NZ_LR734875.1"/>
</dbReference>
<sequence>MIEQVISKESQTFDQNPISRLNLKEVSENLDKIISAVKSGEKRIIINQDQEDIAAIISMDEFLLLERVIQELEDQIDLEAFQEAKSEYQQNEGVSWEDLKEELGL</sequence>
<accession>A0A7Z9BQG8</accession>
<dbReference type="Proteomes" id="UP000184550">
    <property type="component" value="Unassembled WGS sequence"/>
</dbReference>
<dbReference type="SUPFAM" id="SSF143120">
    <property type="entry name" value="YefM-like"/>
    <property type="match status" value="1"/>
</dbReference>
<reference evidence="2" key="1">
    <citation type="submission" date="2019-10" db="EMBL/GenBank/DDBJ databases">
        <authorList>
            <consortium name="Genoscope - CEA"/>
            <person name="William W."/>
        </authorList>
    </citation>
    <scope>NUCLEOTIDE SEQUENCE [LARGE SCALE GENOMIC DNA]</scope>
    <source>
        <strain evidence="2">BBR_PRJEB10992</strain>
    </source>
</reference>
<evidence type="ECO:0000256" key="1">
    <source>
        <dbReference type="ARBA" id="ARBA00009981"/>
    </source>
</evidence>
<dbReference type="AlphaFoldDB" id="A0A7Z9BQG8"/>
<comment type="caution">
    <text evidence="2">The sequence shown here is derived from an EMBL/GenBank/DDBJ whole genome shotgun (WGS) entry which is preliminary data.</text>
</comment>
<dbReference type="OrthoDB" id="9913187at2"/>
<name>A0A7Z9BQG8_9CYAN</name>
<dbReference type="InterPro" id="IPR036165">
    <property type="entry name" value="YefM-like_sf"/>
</dbReference>
<gene>
    <name evidence="2" type="ORF">PL8927_690144</name>
</gene>
<proteinExistence type="inferred from homology"/>
<evidence type="ECO:0000313" key="2">
    <source>
        <dbReference type="EMBL" id="VXD20399.1"/>
    </source>
</evidence>
<evidence type="ECO:0000313" key="3">
    <source>
        <dbReference type="Proteomes" id="UP000184550"/>
    </source>
</evidence>
<keyword evidence="3" id="KW-1185">Reference proteome</keyword>
<protein>
    <submittedName>
        <fullName evidence="2">Prevent-host-death family protein</fullName>
    </submittedName>
</protein>
<comment type="similarity">
    <text evidence="1">Belongs to the phD/YefM antitoxin family.</text>
</comment>
<organism evidence="2 3">
    <name type="scientific">Planktothrix serta PCC 8927</name>
    <dbReference type="NCBI Taxonomy" id="671068"/>
    <lineage>
        <taxon>Bacteria</taxon>
        <taxon>Bacillati</taxon>
        <taxon>Cyanobacteriota</taxon>
        <taxon>Cyanophyceae</taxon>
        <taxon>Oscillatoriophycideae</taxon>
        <taxon>Oscillatoriales</taxon>
        <taxon>Microcoleaceae</taxon>
        <taxon>Planktothrix</taxon>
    </lineage>
</organism>
<dbReference type="EMBL" id="CZCU02000145">
    <property type="protein sequence ID" value="VXD20399.1"/>
    <property type="molecule type" value="Genomic_DNA"/>
</dbReference>